<feature type="non-terminal residue" evidence="1">
    <location>
        <position position="89"/>
    </location>
</feature>
<dbReference type="AlphaFoldDB" id="A0A9N9GNM6"/>
<dbReference type="EMBL" id="CAJVPV010007431">
    <property type="protein sequence ID" value="CAG8618786.1"/>
    <property type="molecule type" value="Genomic_DNA"/>
</dbReference>
<proteinExistence type="predicted"/>
<reference evidence="1" key="1">
    <citation type="submission" date="2021-06" db="EMBL/GenBank/DDBJ databases">
        <authorList>
            <person name="Kallberg Y."/>
            <person name="Tangrot J."/>
            <person name="Rosling A."/>
        </authorList>
    </citation>
    <scope>NUCLEOTIDE SEQUENCE</scope>
    <source>
        <strain evidence="1">CL551</strain>
    </source>
</reference>
<comment type="caution">
    <text evidence="1">The sequence shown here is derived from an EMBL/GenBank/DDBJ whole genome shotgun (WGS) entry which is preliminary data.</text>
</comment>
<evidence type="ECO:0000313" key="2">
    <source>
        <dbReference type="Proteomes" id="UP000789342"/>
    </source>
</evidence>
<dbReference type="Proteomes" id="UP000789342">
    <property type="component" value="Unassembled WGS sequence"/>
</dbReference>
<name>A0A9N9GNM6_9GLOM</name>
<evidence type="ECO:0000313" key="1">
    <source>
        <dbReference type="EMBL" id="CAG8618786.1"/>
    </source>
</evidence>
<sequence length="89" mass="10138">IGRHEPEKVPKRHGIIILKLELVYQLMFVGLDGINRKGRGQFFPMILAPVIHMTRKEKKSIVSLYGIAFHLLPAVCKQVICGVEYANRL</sequence>
<gene>
    <name evidence="1" type="ORF">AMORRO_LOCUS8566</name>
</gene>
<protein>
    <submittedName>
        <fullName evidence="1">14732_t:CDS:1</fullName>
    </submittedName>
</protein>
<organism evidence="1 2">
    <name type="scientific">Acaulospora morrowiae</name>
    <dbReference type="NCBI Taxonomy" id="94023"/>
    <lineage>
        <taxon>Eukaryota</taxon>
        <taxon>Fungi</taxon>
        <taxon>Fungi incertae sedis</taxon>
        <taxon>Mucoromycota</taxon>
        <taxon>Glomeromycotina</taxon>
        <taxon>Glomeromycetes</taxon>
        <taxon>Diversisporales</taxon>
        <taxon>Acaulosporaceae</taxon>
        <taxon>Acaulospora</taxon>
    </lineage>
</organism>
<keyword evidence="2" id="KW-1185">Reference proteome</keyword>
<accession>A0A9N9GNM6</accession>